<dbReference type="OrthoDB" id="10042665at2759"/>
<feature type="compositionally biased region" description="Low complexity" evidence="1">
    <location>
        <begin position="808"/>
        <end position="821"/>
    </location>
</feature>
<dbReference type="Pfam" id="PF00004">
    <property type="entry name" value="AAA"/>
    <property type="match status" value="1"/>
</dbReference>
<feature type="compositionally biased region" description="Basic and acidic residues" evidence="1">
    <location>
        <begin position="28"/>
        <end position="47"/>
    </location>
</feature>
<feature type="domain" description="AAA+ ATPase" evidence="2">
    <location>
        <begin position="443"/>
        <end position="552"/>
    </location>
</feature>
<comment type="caution">
    <text evidence="3">The sequence shown here is derived from an EMBL/GenBank/DDBJ whole genome shotgun (WGS) entry which is preliminary data.</text>
</comment>
<dbReference type="EMBL" id="MSZU01000074">
    <property type="protein sequence ID" value="OMP88708.1"/>
    <property type="molecule type" value="Genomic_DNA"/>
</dbReference>
<dbReference type="GO" id="GO:0016887">
    <property type="term" value="F:ATP hydrolysis activity"/>
    <property type="evidence" value="ECO:0007669"/>
    <property type="project" value="InterPro"/>
</dbReference>
<dbReference type="STRING" id="420778.A0A1S8BN88"/>
<proteinExistence type="predicted"/>
<dbReference type="SUPFAM" id="SSF52540">
    <property type="entry name" value="P-loop containing nucleoside triphosphate hydrolases"/>
    <property type="match status" value="1"/>
</dbReference>
<dbReference type="SMART" id="SM00382">
    <property type="entry name" value="AAA"/>
    <property type="match status" value="1"/>
</dbReference>
<evidence type="ECO:0000313" key="3">
    <source>
        <dbReference type="EMBL" id="OMP88708.1"/>
    </source>
</evidence>
<dbReference type="Proteomes" id="UP000190776">
    <property type="component" value="Unassembled WGS sequence"/>
</dbReference>
<protein>
    <submittedName>
        <fullName evidence="3">ATPase family AAA domain-containing protein 3B</fullName>
    </submittedName>
</protein>
<dbReference type="Pfam" id="PF23232">
    <property type="entry name" value="AAA_lid_13"/>
    <property type="match status" value="1"/>
</dbReference>
<feature type="region of interest" description="Disordered" evidence="1">
    <location>
        <begin position="1"/>
        <end position="56"/>
    </location>
</feature>
<dbReference type="PANTHER" id="PTHR46411:SF2">
    <property type="entry name" value="AAA+ ATPASE DOMAIN-CONTAINING PROTEIN"/>
    <property type="match status" value="1"/>
</dbReference>
<feature type="compositionally biased region" description="Polar residues" evidence="1">
    <location>
        <begin position="704"/>
        <end position="729"/>
    </location>
</feature>
<feature type="compositionally biased region" description="Low complexity" evidence="1">
    <location>
        <begin position="832"/>
        <end position="841"/>
    </location>
</feature>
<dbReference type="Gene3D" id="3.40.50.300">
    <property type="entry name" value="P-loop containing nucleotide triphosphate hydrolases"/>
    <property type="match status" value="1"/>
</dbReference>
<organism evidence="3 4">
    <name type="scientific">Diplodia seriata</name>
    <dbReference type="NCBI Taxonomy" id="420778"/>
    <lineage>
        <taxon>Eukaryota</taxon>
        <taxon>Fungi</taxon>
        <taxon>Dikarya</taxon>
        <taxon>Ascomycota</taxon>
        <taxon>Pezizomycotina</taxon>
        <taxon>Dothideomycetes</taxon>
        <taxon>Dothideomycetes incertae sedis</taxon>
        <taxon>Botryosphaeriales</taxon>
        <taxon>Botryosphaeriaceae</taxon>
        <taxon>Diplodia</taxon>
    </lineage>
</organism>
<dbReference type="InterPro" id="IPR027417">
    <property type="entry name" value="P-loop_NTPase"/>
</dbReference>
<dbReference type="InterPro" id="IPR056599">
    <property type="entry name" value="AAA_lid_fung"/>
</dbReference>
<dbReference type="AlphaFoldDB" id="A0A1S8BN88"/>
<accession>A0A1S8BN88</accession>
<dbReference type="PANTHER" id="PTHR46411">
    <property type="entry name" value="FAMILY ATPASE, PUTATIVE-RELATED"/>
    <property type="match status" value="1"/>
</dbReference>
<reference evidence="3 4" key="1">
    <citation type="submission" date="2017-01" db="EMBL/GenBank/DDBJ databases">
        <title>Draft genome sequence of Diplodia seriata F98.1, a fungal species involved in grapevine trunk diseases.</title>
        <authorList>
            <person name="Robert-Siegwald G."/>
            <person name="Vallet J."/>
            <person name="Abou-Mansour E."/>
            <person name="Xu J."/>
            <person name="Rey P."/>
            <person name="Bertsch C."/>
            <person name="Rego C."/>
            <person name="Larignon P."/>
            <person name="Fontaine F."/>
            <person name="Lebrun M.-H."/>
        </authorList>
    </citation>
    <scope>NUCLEOTIDE SEQUENCE [LARGE SCALE GENOMIC DNA]</scope>
    <source>
        <strain evidence="3 4">F98.1</strain>
    </source>
</reference>
<name>A0A1S8BN88_9PEZI</name>
<feature type="compositionally biased region" description="Low complexity" evidence="1">
    <location>
        <begin position="735"/>
        <end position="756"/>
    </location>
</feature>
<evidence type="ECO:0000313" key="4">
    <source>
        <dbReference type="Proteomes" id="UP000190776"/>
    </source>
</evidence>
<sequence length="860" mass="97124">MAQSDAGLPEAIDQPSEDENAKPVASGPHHDDTCSHGDDGTHAKESQEPADSSPDISEEIQAVKMKILELEQSARKLPVSRDSEAQLLDVTEQHRRMEACLYKHRKEWETTIGPGYWSLQPDVMKTTRTLTPYGPWNRHWRIESKNDYVRPNPFDPSHQCAVDPDDIEASVIDGFDRTIDYGARRDRARKAFEWEMDRLYLAEEIEMKRRKGGVRPPEPLKPYGPISEDTESRINRLEWFSFKQMGEVGRPGGCVVEVLEGEPIVDDGVGGYHRWYATSGRRDRKAKGIQDHKAFDSMPSGQAPLPERIRIRSNALLRIISTILGEAQPPYTSSTVMIRPFKMLIVCERELREWYAALERKFSADASMRKGSTNFAIGPDSIRSPEAFKRRQGEKGTLTAFDRLVLEKGHRDMIVSLVSQHFRDKESRTGKREDFDIVQGKGKGLILLLHGAPGVGKTSTAGDLGTTAKEVEKALETNFALASKWDCILLLDEADVFLAQRTKEDFKRNGLVAAFLRVMEYYTGILFLTTNRVGDFDEAFTSRIHISLYYPELNEEKTVEVFTINMNMIQKRFNDSGRTIKIDRVAIGGFATGHFAKYDYARWNGRQIRNACQTALALAEFEAQGSSHTAILKPDAVVELEKRHFEIVRDAYLEFTKYMDDIYGTNPTRRAKEAHLRAMRLAETVRVSGGSMGVDSKAAFARASQAQPQHPPQLYQQMPYSHHSQSVPSQGIRLQPQQPQPYNQYQNFNVQQPNYPETDHMRMQQQNQPDHQYWSNPGTSSMYASPDGPREGQNQAYAPHQPPPPPILTQQHQQQQQQNPTWLGSRIQDLYAASGPQSAGQGPSGGLPTGRGDYTSETPT</sequence>
<feature type="compositionally biased region" description="Polar residues" evidence="1">
    <location>
        <begin position="763"/>
        <end position="783"/>
    </location>
</feature>
<dbReference type="InterPro" id="IPR003593">
    <property type="entry name" value="AAA+_ATPase"/>
</dbReference>
<dbReference type="InterPro" id="IPR003959">
    <property type="entry name" value="ATPase_AAA_core"/>
</dbReference>
<evidence type="ECO:0000259" key="2">
    <source>
        <dbReference type="SMART" id="SM00382"/>
    </source>
</evidence>
<dbReference type="GO" id="GO:0005524">
    <property type="term" value="F:ATP binding"/>
    <property type="evidence" value="ECO:0007669"/>
    <property type="project" value="InterPro"/>
</dbReference>
<evidence type="ECO:0000256" key="1">
    <source>
        <dbReference type="SAM" id="MobiDB-lite"/>
    </source>
</evidence>
<feature type="region of interest" description="Disordered" evidence="1">
    <location>
        <begin position="699"/>
        <end position="860"/>
    </location>
</feature>
<gene>
    <name evidence="3" type="ORF">BK809_0005429</name>
</gene>